<evidence type="ECO:0000313" key="8">
    <source>
        <dbReference type="EMBL" id="KAL3111594.1"/>
    </source>
</evidence>
<comment type="similarity">
    <text evidence="1">Belongs to the beclin family.</text>
</comment>
<gene>
    <name evidence="8" type="ORF">niasHT_019941</name>
</gene>
<dbReference type="InterPro" id="IPR004826">
    <property type="entry name" value="bZIP_Maf"/>
</dbReference>
<dbReference type="PANTHER" id="PTHR12768:SF4">
    <property type="entry name" value="BECLIN-1"/>
    <property type="match status" value="1"/>
</dbReference>
<dbReference type="InterPro" id="IPR041691">
    <property type="entry name" value="Atg6/beclin_CC"/>
</dbReference>
<keyword evidence="4" id="KW-0804">Transcription</keyword>
<dbReference type="Gene3D" id="1.10.418.40">
    <property type="entry name" value="Autophagy protein 6/Beclin 1"/>
    <property type="match status" value="1"/>
</dbReference>
<dbReference type="SUPFAM" id="SSF47454">
    <property type="entry name" value="A DNA-binding domain in eukaryotic transcription factors"/>
    <property type="match status" value="1"/>
</dbReference>
<evidence type="ECO:0000256" key="4">
    <source>
        <dbReference type="ARBA" id="ARBA00023163"/>
    </source>
</evidence>
<evidence type="ECO:0000256" key="3">
    <source>
        <dbReference type="ARBA" id="ARBA00023125"/>
    </source>
</evidence>
<feature type="compositionally biased region" description="Low complexity" evidence="6">
    <location>
        <begin position="532"/>
        <end position="541"/>
    </location>
</feature>
<dbReference type="InterPro" id="IPR007243">
    <property type="entry name" value="Atg6/Beclin"/>
</dbReference>
<comment type="caution">
    <text evidence="8">The sequence shown here is derived from an EMBL/GenBank/DDBJ whole genome shotgun (WGS) entry which is preliminary data.</text>
</comment>
<feature type="compositionally biased region" description="Polar residues" evidence="6">
    <location>
        <begin position="494"/>
        <end position="513"/>
    </location>
</feature>
<reference evidence="8 9" key="1">
    <citation type="submission" date="2024-10" db="EMBL/GenBank/DDBJ databases">
        <authorList>
            <person name="Kim D."/>
        </authorList>
    </citation>
    <scope>NUCLEOTIDE SEQUENCE [LARGE SCALE GENOMIC DNA]</scope>
    <source>
        <strain evidence="8">BH-2024</strain>
    </source>
</reference>
<evidence type="ECO:0000313" key="9">
    <source>
        <dbReference type="Proteomes" id="UP001620626"/>
    </source>
</evidence>
<keyword evidence="9" id="KW-1185">Reference proteome</keyword>
<sequence length="1385" mass="155562">MQQVTSGTDHSQSQPVHSPAVHCLVCQCRLELHHSLFGPTEDGTDCASSTKSCALRSDGASCSTTTDAKPDFASTYEHCIDLTSTVGTSQSANLLDLVAESTSPLEVPMCKKCANAVTAELNKQLGHLEKECIQYKKSLDHLLQRRADCPFDMEASRIKLDALKSEERDLMEQLTLLEDEERTLLHELDTKQEKRKQIGERDEQLYRQLRDNHSVLIEQSDEQRSLKLQINQANEQIRRLSRMNVLDLVFHIWVDGEYGTISGFRLGRLRHDQVEWSEINAALGQTAFLLKVIAERLGLDFVGYELVPCGSTSLIRILPKNGAGTTTSSTTVPAAHAVEELPLYGSGGWRPFGQPALDKALTAFMDCFHQVEQRLKQYFPPGTQLLPYRMLKDKIVDKDSQYLVKMQLNSEERWTKAMKCVLLNMKRVIGILTTLPPTLMMNPTTAAASATTGGSRTANTTAIIGTAIPTHSPSPSSSSRSSGTGTAPVAKDGPSSSTGQRKQNSVNFLMNDSNQRKRREKCDTGNESKRATTTSSSSSTCTCSQRQHTEWACSFCSAVQLHPPTGGRRPLLLPPVRWPMATAATKRKYLRRPFTLKAAVVDPTTITSFVMLALICLSSLLNNFAGLKPPISRRTKPQYIDNDILNIGNDLNEKQQNNHHFDIAVAEKFVTERMRNLQHSLVNFDNSDVLLSLPSSSQRINILLTGQQQRSSPSRPGTPSPAHTLVAASSPTPFSSQQQAADDPTLMDYDAIDAFWRLDIEQEKSGALHEHFHYELPSSFVQQQQQQNQQPSAAVVEPATTWADHNRQYERDVQLLTEKSLLSAVPRLAPPTIRSNKNETTEHDGDWLNDILLEDDETDVTASGWTERWWKTVEDFSAVSVEQDEAGQQQQKGLKQSNLQFGQYGQFSNIRPKNEPPENFVDEAEQREPFYQDEVPQQQSPFSPVDSLMKNTGDEAHDNLLEFDCSSSMFSNFDSSPFCHQFESNDDFLDYDEEEVKTGAENSATEAILRDMTATIPLIQNLDFYSNSEWEKRNPDVLENLPCTSNTCTDFGTSTSSSSTHHDHNQQICCSSSSLRCSSTSSGFGSFIDDLDDLPLSRANSSCTLLACDDEYKNNTDADDHLNFADKASSSAARDETASTTSTVSHSYRMEKLVPMPSSVAAAASSSKRRRKMVHSNSQRQQKKKQNLTKQQMAKINKKGAKSSKFDYELELKRRQEEEEELIAISSISGPTTSSHQHQQFDFTKVKGKRGRKSKDNSLLNEHELPYSAEWLTAMPYSVYSELMNDFRLSAQQKALIKKIRRRGRNKLAAQKCRERRVNQKQEWESEGWSVEADEDEIFFMKEEEDDDEFGENVHTFDDMSTQRTAAEEDKHLHYHPNYYAFCNN</sequence>
<dbReference type="Gene3D" id="6.10.250.3110">
    <property type="match status" value="1"/>
</dbReference>
<feature type="compositionally biased region" description="Basic and acidic residues" evidence="6">
    <location>
        <begin position="520"/>
        <end position="530"/>
    </location>
</feature>
<dbReference type="PANTHER" id="PTHR12768">
    <property type="entry name" value="BECLIN 1"/>
    <property type="match status" value="1"/>
</dbReference>
<keyword evidence="3" id="KW-0238">DNA-binding</keyword>
<evidence type="ECO:0000256" key="1">
    <source>
        <dbReference type="ARBA" id="ARBA00005965"/>
    </source>
</evidence>
<dbReference type="EMBL" id="JBICBT010000501">
    <property type="protein sequence ID" value="KAL3111594.1"/>
    <property type="molecule type" value="Genomic_DNA"/>
</dbReference>
<feature type="compositionally biased region" description="Low complexity" evidence="6">
    <location>
        <begin position="466"/>
        <end position="482"/>
    </location>
</feature>
<dbReference type="Pfam" id="PF04111">
    <property type="entry name" value="APG6"/>
    <property type="match status" value="1"/>
</dbReference>
<dbReference type="InterPro" id="IPR004827">
    <property type="entry name" value="bZIP"/>
</dbReference>
<dbReference type="GO" id="GO:0006914">
    <property type="term" value="P:autophagy"/>
    <property type="evidence" value="ECO:0007669"/>
    <property type="project" value="UniProtKB-ARBA"/>
</dbReference>
<dbReference type="InterPro" id="IPR038274">
    <property type="entry name" value="Atg6/Beclin_C_sf"/>
</dbReference>
<feature type="compositionally biased region" description="Polar residues" evidence="6">
    <location>
        <begin position="727"/>
        <end position="740"/>
    </location>
</feature>
<name>A0ABD2LAX1_9BILA</name>
<dbReference type="InterPro" id="IPR008917">
    <property type="entry name" value="TF_DNA-bd_sf"/>
</dbReference>
<feature type="coiled-coil region" evidence="5">
    <location>
        <begin position="153"/>
        <end position="243"/>
    </location>
</feature>
<organism evidence="8 9">
    <name type="scientific">Heterodera trifolii</name>
    <dbReference type="NCBI Taxonomy" id="157864"/>
    <lineage>
        <taxon>Eukaryota</taxon>
        <taxon>Metazoa</taxon>
        <taxon>Ecdysozoa</taxon>
        <taxon>Nematoda</taxon>
        <taxon>Chromadorea</taxon>
        <taxon>Rhabditida</taxon>
        <taxon>Tylenchina</taxon>
        <taxon>Tylenchomorpha</taxon>
        <taxon>Tylenchoidea</taxon>
        <taxon>Heteroderidae</taxon>
        <taxon>Heteroderinae</taxon>
        <taxon>Heterodera</taxon>
    </lineage>
</organism>
<evidence type="ECO:0000259" key="7">
    <source>
        <dbReference type="PROSITE" id="PS00036"/>
    </source>
</evidence>
<keyword evidence="2" id="KW-0805">Transcription regulation</keyword>
<dbReference type="Proteomes" id="UP001620626">
    <property type="component" value="Unassembled WGS sequence"/>
</dbReference>
<evidence type="ECO:0000256" key="5">
    <source>
        <dbReference type="SAM" id="Coils"/>
    </source>
</evidence>
<dbReference type="Pfam" id="PF03131">
    <property type="entry name" value="bZIP_Maf"/>
    <property type="match status" value="1"/>
</dbReference>
<feature type="region of interest" description="Disordered" evidence="6">
    <location>
        <begin position="466"/>
        <end position="541"/>
    </location>
</feature>
<feature type="region of interest" description="Disordered" evidence="6">
    <location>
        <begin position="1156"/>
        <end position="1201"/>
    </location>
</feature>
<dbReference type="GO" id="GO:0003677">
    <property type="term" value="F:DNA binding"/>
    <property type="evidence" value="ECO:0007669"/>
    <property type="project" value="UniProtKB-KW"/>
</dbReference>
<evidence type="ECO:0000256" key="2">
    <source>
        <dbReference type="ARBA" id="ARBA00023015"/>
    </source>
</evidence>
<feature type="domain" description="BZIP" evidence="7">
    <location>
        <begin position="1301"/>
        <end position="1316"/>
    </location>
</feature>
<accession>A0ABD2LAX1</accession>
<protein>
    <recommendedName>
        <fullName evidence="7">BZIP domain-containing protein</fullName>
    </recommendedName>
</protein>
<feature type="region of interest" description="Disordered" evidence="6">
    <location>
        <begin position="706"/>
        <end position="742"/>
    </location>
</feature>
<dbReference type="InterPro" id="IPR040455">
    <property type="entry name" value="Atg6_BARA"/>
</dbReference>
<feature type="compositionally biased region" description="Low complexity" evidence="6">
    <location>
        <begin position="706"/>
        <end position="721"/>
    </location>
</feature>
<evidence type="ECO:0000256" key="6">
    <source>
        <dbReference type="SAM" id="MobiDB-lite"/>
    </source>
</evidence>
<dbReference type="Gene3D" id="1.10.880.10">
    <property type="entry name" value="Transcription factor, Skn-1-like, DNA-binding domain"/>
    <property type="match status" value="1"/>
</dbReference>
<dbReference type="Pfam" id="PF17675">
    <property type="entry name" value="APG6_N"/>
    <property type="match status" value="1"/>
</dbReference>
<keyword evidence="5" id="KW-0175">Coiled coil</keyword>
<proteinExistence type="inferred from homology"/>
<dbReference type="PROSITE" id="PS00036">
    <property type="entry name" value="BZIP_BASIC"/>
    <property type="match status" value="1"/>
</dbReference>